<comment type="caution">
    <text evidence="2">The sequence shown here is derived from an EMBL/GenBank/DDBJ whole genome shotgun (WGS) entry which is preliminary data.</text>
</comment>
<dbReference type="RefSeq" id="WP_241935531.1">
    <property type="nucleotide sequence ID" value="NZ_JALBGC010000002.1"/>
</dbReference>
<dbReference type="Proteomes" id="UP001139193">
    <property type="component" value="Unassembled WGS sequence"/>
</dbReference>
<sequence>MYNYFSKATALVGLVAIGLTACKKDETRATMKDGVAPVLAASATTTTLTSTTGANNAVTYNWSAADFGYQAATSYTLQFAKKGDNFKTTQDISLGNALTKTLTGKELNGIYNGLDCNISSTPSATPLDVRVKAVIGDAVAPVYSNLVGITTTPFQAQTPPADSWGIIGAATPTGWNSDTPMSYDFCNRTYKITIQLTKDEFKFRANGGWAVNLGDDGADGKLEANGANIVSPGAGLYDVTLDMTATPKPTYTIKLH</sequence>
<proteinExistence type="predicted"/>
<gene>
    <name evidence="2" type="ORF">MON38_07450</name>
</gene>
<keyword evidence="3" id="KW-1185">Reference proteome</keyword>
<evidence type="ECO:0000259" key="1">
    <source>
        <dbReference type="Pfam" id="PF14292"/>
    </source>
</evidence>
<dbReference type="PROSITE" id="PS51257">
    <property type="entry name" value="PROKAR_LIPOPROTEIN"/>
    <property type="match status" value="1"/>
</dbReference>
<feature type="domain" description="SusE outer membrane protein" evidence="1">
    <location>
        <begin position="24"/>
        <end position="132"/>
    </location>
</feature>
<name>A0A9X2AEI1_9BACT</name>
<dbReference type="GO" id="GO:0019867">
    <property type="term" value="C:outer membrane"/>
    <property type="evidence" value="ECO:0007669"/>
    <property type="project" value="InterPro"/>
</dbReference>
<evidence type="ECO:0000313" key="2">
    <source>
        <dbReference type="EMBL" id="MCI1187251.1"/>
    </source>
</evidence>
<dbReference type="CDD" id="cd12956">
    <property type="entry name" value="CBM_SusE-F_like"/>
    <property type="match status" value="1"/>
</dbReference>
<dbReference type="Gene3D" id="2.60.40.3620">
    <property type="match status" value="1"/>
</dbReference>
<organism evidence="2 3">
    <name type="scientific">Hymenobacter cyanobacteriorum</name>
    <dbReference type="NCBI Taxonomy" id="2926463"/>
    <lineage>
        <taxon>Bacteria</taxon>
        <taxon>Pseudomonadati</taxon>
        <taxon>Bacteroidota</taxon>
        <taxon>Cytophagia</taxon>
        <taxon>Cytophagales</taxon>
        <taxon>Hymenobacteraceae</taxon>
        <taxon>Hymenobacter</taxon>
    </lineage>
</organism>
<dbReference type="AlphaFoldDB" id="A0A9X2AEI1"/>
<evidence type="ECO:0000313" key="3">
    <source>
        <dbReference type="Proteomes" id="UP001139193"/>
    </source>
</evidence>
<dbReference type="EMBL" id="JALBGC010000002">
    <property type="protein sequence ID" value="MCI1187251.1"/>
    <property type="molecule type" value="Genomic_DNA"/>
</dbReference>
<protein>
    <submittedName>
        <fullName evidence="2">SusE domain-containing protein</fullName>
    </submittedName>
</protein>
<dbReference type="InterPro" id="IPR025970">
    <property type="entry name" value="SusE"/>
</dbReference>
<dbReference type="GO" id="GO:2001070">
    <property type="term" value="F:starch binding"/>
    <property type="evidence" value="ECO:0007669"/>
    <property type="project" value="InterPro"/>
</dbReference>
<accession>A0A9X2AEI1</accession>
<dbReference type="Pfam" id="PF14292">
    <property type="entry name" value="SusE"/>
    <property type="match status" value="1"/>
</dbReference>
<reference evidence="2" key="1">
    <citation type="submission" date="2022-03" db="EMBL/GenBank/DDBJ databases">
        <title>Bacterial whole genome sequence for Hymenobacter sp. DH14.</title>
        <authorList>
            <person name="Le V."/>
        </authorList>
    </citation>
    <scope>NUCLEOTIDE SEQUENCE</scope>
    <source>
        <strain evidence="2">DH14</strain>
    </source>
</reference>